<feature type="domain" description="WH1" evidence="3">
    <location>
        <begin position="1"/>
        <end position="116"/>
    </location>
</feature>
<sequence>MVIELYSNKAHVFQINTETKNSWLAKGDSAIPISLVQTVSNDPSTAGQRELRIFAMDETGKTVLDCLISPKTVFNKRSQKFGQWTDPTGMIYGLGFNSEVELNEFVESFQQLQREIFQPAGDHSVSSAALSSQQPTERAEGWIKTQQEGQQISNNSSEINDRDCNATTTAKGVGMGNPSQYSSTLSQQSVHQPMRRQQPMPENDTNNNGMNGNGARYPRSQSMFGVQPKHGSTGRLTPETESSPVSQTEWQVKEQLKYENERLKQALEESSKNAGVWQSELLNLRTNNVKLTQALQESKAHVEEWERELLNLRDENKELKLRVMALESAEDPEKTNEYKVELQKYKNYIAEVQQDLRKKENEIEDLQQSLAHLELKNNSRDDQNGRSDDPTSVEVAISLAQKQRFDQINAKLDTKINELVNIQKEYAQLADKLYH</sequence>
<evidence type="ECO:0000259" key="3">
    <source>
        <dbReference type="PROSITE" id="PS50229"/>
    </source>
</evidence>
<feature type="coiled-coil region" evidence="1">
    <location>
        <begin position="253"/>
        <end position="432"/>
    </location>
</feature>
<dbReference type="AlphaFoldDB" id="A0A6G1SKC1"/>
<reference evidence="4" key="1">
    <citation type="submission" date="2018-10" db="EMBL/GenBank/DDBJ databases">
        <title>Transcriptome assembly of Aceria tosichella (Wheat curl mite) Type 2.</title>
        <authorList>
            <person name="Scully E.D."/>
            <person name="Geib S.M."/>
            <person name="Palmer N.A."/>
            <person name="Gupta A.K."/>
            <person name="Sarath G."/>
            <person name="Tatineni S."/>
        </authorList>
    </citation>
    <scope>NUCLEOTIDE SEQUENCE</scope>
    <source>
        <strain evidence="4">LincolnNE</strain>
    </source>
</reference>
<dbReference type="InterPro" id="IPR011993">
    <property type="entry name" value="PH-like_dom_sf"/>
</dbReference>
<evidence type="ECO:0000313" key="4">
    <source>
        <dbReference type="EMBL" id="MDE50661.1"/>
    </source>
</evidence>
<accession>A0A6G1SKC1</accession>
<evidence type="ECO:0000256" key="2">
    <source>
        <dbReference type="SAM" id="MobiDB-lite"/>
    </source>
</evidence>
<dbReference type="InterPro" id="IPR045027">
    <property type="entry name" value="Homer"/>
</dbReference>
<keyword evidence="1" id="KW-0175">Coiled coil</keyword>
<gene>
    <name evidence="4" type="primary">Homer2</name>
    <name evidence="4" type="ORF">g.17300</name>
</gene>
<dbReference type="Pfam" id="PF00568">
    <property type="entry name" value="WH1"/>
    <property type="match status" value="1"/>
</dbReference>
<dbReference type="SUPFAM" id="SSF50729">
    <property type="entry name" value="PH domain-like"/>
    <property type="match status" value="1"/>
</dbReference>
<proteinExistence type="predicted"/>
<dbReference type="InterPro" id="IPR000697">
    <property type="entry name" value="WH1/EVH1_dom"/>
</dbReference>
<feature type="compositionally biased region" description="Polar residues" evidence="2">
    <location>
        <begin position="177"/>
        <end position="191"/>
    </location>
</feature>
<dbReference type="PANTHER" id="PTHR10918">
    <property type="entry name" value="HOMER"/>
    <property type="match status" value="1"/>
</dbReference>
<feature type="region of interest" description="Disordered" evidence="2">
    <location>
        <begin position="145"/>
        <end position="251"/>
    </location>
</feature>
<dbReference type="GO" id="GO:0035256">
    <property type="term" value="F:G protein-coupled glutamate receptor binding"/>
    <property type="evidence" value="ECO:0007669"/>
    <property type="project" value="InterPro"/>
</dbReference>
<evidence type="ECO:0000256" key="1">
    <source>
        <dbReference type="SAM" id="Coils"/>
    </source>
</evidence>
<dbReference type="Gene3D" id="2.30.29.30">
    <property type="entry name" value="Pleckstrin-homology domain (PH domain)/Phosphotyrosine-binding domain (PTB)"/>
    <property type="match status" value="1"/>
</dbReference>
<dbReference type="SMART" id="SM00461">
    <property type="entry name" value="WH1"/>
    <property type="match status" value="1"/>
</dbReference>
<name>A0A6G1SKC1_9ACAR</name>
<dbReference type="EMBL" id="GGYP01005890">
    <property type="protein sequence ID" value="MDE50661.1"/>
    <property type="molecule type" value="Transcribed_RNA"/>
</dbReference>
<organism evidence="4">
    <name type="scientific">Aceria tosichella</name>
    <name type="common">wheat curl mite</name>
    <dbReference type="NCBI Taxonomy" id="561515"/>
    <lineage>
        <taxon>Eukaryota</taxon>
        <taxon>Metazoa</taxon>
        <taxon>Ecdysozoa</taxon>
        <taxon>Arthropoda</taxon>
        <taxon>Chelicerata</taxon>
        <taxon>Arachnida</taxon>
        <taxon>Acari</taxon>
        <taxon>Acariformes</taxon>
        <taxon>Trombidiformes</taxon>
        <taxon>Prostigmata</taxon>
        <taxon>Eupodina</taxon>
        <taxon>Eriophyoidea</taxon>
        <taxon>Eriophyidae</taxon>
        <taxon>Eriophyinae</taxon>
        <taxon>Aceriini</taxon>
        <taxon>Aceria</taxon>
    </lineage>
</organism>
<feature type="compositionally biased region" description="Polar residues" evidence="2">
    <location>
        <begin position="145"/>
        <end position="158"/>
    </location>
</feature>
<protein>
    <submittedName>
        <fullName evidence="4">Homer 2</fullName>
    </submittedName>
</protein>
<feature type="compositionally biased region" description="Polar residues" evidence="2">
    <location>
        <begin position="239"/>
        <end position="250"/>
    </location>
</feature>
<dbReference type="PROSITE" id="PS50229">
    <property type="entry name" value="WH1"/>
    <property type="match status" value="1"/>
</dbReference>